<sequence length="502" mass="55448">MSSWISRTTASHNAQLIATAIVSGVVVGGAILGFQKARRMYRVADLKASIPDVGEDHHVTRLTEYGAASSVFKPSKEDERSMALAARARKGDYDDELILEQLARNRVFLTDDGLEKLRSSFVIVIGCGGVGSHATAALARSGVSKLRLIDFDQVTLSSLNRHALATLSDVGTPKVHCIRRRLEQVTPWTHFDCRNELFSEANADRQLSAMDGHAPDFIIDAIDNIDSKVSLLNYCYKNKLRVISSMGAGCKSDPTKIFIGDISASTDDPLSKSTRRRLRALGVKEGIPVVFSTEKPGPGKAQLLPLPEEEFAKGSVGELGVLPDFRIRILPVLGTMPAIFGLAVTNHVILEITGYPHEYLPSRSRDKMYDGLLGALQGAEERLAKSVGFDSQGLKIPITQDDVGYLVEEVYHGRSIISGLSTRLCLIRWNKPNGNFIDKRTPGQKNSLLQMKELVCMTKEEAAKHEKEVLKGEKKPEDLYDAKVVEAVRLKMDEEERFERFR</sequence>
<evidence type="ECO:0000256" key="10">
    <source>
        <dbReference type="ARBA" id="ARBA00023136"/>
    </source>
</evidence>
<dbReference type="GO" id="GO:0008641">
    <property type="term" value="F:ubiquitin-like modifier activating enzyme activity"/>
    <property type="evidence" value="ECO:0007669"/>
    <property type="project" value="InterPro"/>
</dbReference>
<dbReference type="PANTHER" id="PTHR43267:SF2">
    <property type="entry name" value="TRNA THREONYLCARBAMOYLADENOSINE DEHYDRATASE 1-RELATED"/>
    <property type="match status" value="1"/>
</dbReference>
<feature type="domain" description="THIF-type NAD/FAD binding fold" evidence="13">
    <location>
        <begin position="104"/>
        <end position="360"/>
    </location>
</feature>
<dbReference type="InterPro" id="IPR035985">
    <property type="entry name" value="Ubiquitin-activating_enz"/>
</dbReference>
<organism evidence="14 15">
    <name type="scientific">Zopfia rhizophila CBS 207.26</name>
    <dbReference type="NCBI Taxonomy" id="1314779"/>
    <lineage>
        <taxon>Eukaryota</taxon>
        <taxon>Fungi</taxon>
        <taxon>Dikarya</taxon>
        <taxon>Ascomycota</taxon>
        <taxon>Pezizomycotina</taxon>
        <taxon>Dothideomycetes</taxon>
        <taxon>Dothideomycetes incertae sedis</taxon>
        <taxon>Zopfiaceae</taxon>
        <taxon>Zopfia</taxon>
    </lineage>
</organism>
<keyword evidence="5" id="KW-0547">Nucleotide-binding</keyword>
<evidence type="ECO:0000256" key="5">
    <source>
        <dbReference type="ARBA" id="ARBA00022741"/>
    </source>
</evidence>
<dbReference type="OrthoDB" id="10265862at2759"/>
<keyword evidence="3" id="KW-0436">Ligase</keyword>
<dbReference type="CDD" id="cd00755">
    <property type="entry name" value="YgdL_like"/>
    <property type="match status" value="1"/>
</dbReference>
<reference evidence="14" key="1">
    <citation type="journal article" date="2020" name="Stud. Mycol.">
        <title>101 Dothideomycetes genomes: a test case for predicting lifestyles and emergence of pathogens.</title>
        <authorList>
            <person name="Haridas S."/>
            <person name="Albert R."/>
            <person name="Binder M."/>
            <person name="Bloem J."/>
            <person name="Labutti K."/>
            <person name="Salamov A."/>
            <person name="Andreopoulos B."/>
            <person name="Baker S."/>
            <person name="Barry K."/>
            <person name="Bills G."/>
            <person name="Bluhm B."/>
            <person name="Cannon C."/>
            <person name="Castanera R."/>
            <person name="Culley D."/>
            <person name="Daum C."/>
            <person name="Ezra D."/>
            <person name="Gonzalez J."/>
            <person name="Henrissat B."/>
            <person name="Kuo A."/>
            <person name="Liang C."/>
            <person name="Lipzen A."/>
            <person name="Lutzoni F."/>
            <person name="Magnuson J."/>
            <person name="Mondo S."/>
            <person name="Nolan M."/>
            <person name="Ohm R."/>
            <person name="Pangilinan J."/>
            <person name="Park H.-J."/>
            <person name="Ramirez L."/>
            <person name="Alfaro M."/>
            <person name="Sun H."/>
            <person name="Tritt A."/>
            <person name="Yoshinaga Y."/>
            <person name="Zwiers L.-H."/>
            <person name="Turgeon B."/>
            <person name="Goodwin S."/>
            <person name="Spatafora J."/>
            <person name="Crous P."/>
            <person name="Grigoriev I."/>
        </authorList>
    </citation>
    <scope>NUCLEOTIDE SEQUENCE</scope>
    <source>
        <strain evidence="14">CBS 207.26</strain>
    </source>
</reference>
<dbReference type="GO" id="GO:0005524">
    <property type="term" value="F:ATP binding"/>
    <property type="evidence" value="ECO:0007669"/>
    <property type="project" value="UniProtKB-KW"/>
</dbReference>
<evidence type="ECO:0000256" key="11">
    <source>
        <dbReference type="ARBA" id="ARBA00060084"/>
    </source>
</evidence>
<dbReference type="InterPro" id="IPR000594">
    <property type="entry name" value="ThiF_NAD_FAD-bd"/>
</dbReference>
<keyword evidence="10 12" id="KW-0472">Membrane</keyword>
<dbReference type="FunFam" id="3.40.50.720:FF:000125">
    <property type="entry name" value="tRNA threonylcarbamoyladenosine dehydratase 2-like"/>
    <property type="match status" value="1"/>
</dbReference>
<evidence type="ECO:0000313" key="15">
    <source>
        <dbReference type="Proteomes" id="UP000800200"/>
    </source>
</evidence>
<evidence type="ECO:0000256" key="9">
    <source>
        <dbReference type="ARBA" id="ARBA00023128"/>
    </source>
</evidence>
<evidence type="ECO:0000256" key="1">
    <source>
        <dbReference type="ARBA" id="ARBA00004374"/>
    </source>
</evidence>
<keyword evidence="8 12" id="KW-1133">Transmembrane helix</keyword>
<dbReference type="Pfam" id="PF00899">
    <property type="entry name" value="ThiF"/>
    <property type="match status" value="1"/>
</dbReference>
<comment type="subcellular location">
    <subcellularLocation>
        <location evidence="1">Mitochondrion outer membrane</location>
        <topology evidence="1">Multi-pass membrane protein</topology>
    </subcellularLocation>
</comment>
<dbReference type="Gene3D" id="3.40.50.720">
    <property type="entry name" value="NAD(P)-binding Rossmann-like Domain"/>
    <property type="match status" value="1"/>
</dbReference>
<dbReference type="GO" id="GO:0061503">
    <property type="term" value="F:tRNA threonylcarbamoyladenosine dehydratase"/>
    <property type="evidence" value="ECO:0007669"/>
    <property type="project" value="TreeGrafter"/>
</dbReference>
<dbReference type="Proteomes" id="UP000800200">
    <property type="component" value="Unassembled WGS sequence"/>
</dbReference>
<evidence type="ECO:0000313" key="14">
    <source>
        <dbReference type="EMBL" id="KAF2180814.1"/>
    </source>
</evidence>
<evidence type="ECO:0000256" key="4">
    <source>
        <dbReference type="ARBA" id="ARBA00022692"/>
    </source>
</evidence>
<dbReference type="SUPFAM" id="SSF69572">
    <property type="entry name" value="Activating enzymes of the ubiquitin-like proteins"/>
    <property type="match status" value="1"/>
</dbReference>
<gene>
    <name evidence="14" type="ORF">K469DRAFT_639256</name>
</gene>
<proteinExistence type="inferred from homology"/>
<name>A0A6A6DMP2_9PEZI</name>
<evidence type="ECO:0000256" key="8">
    <source>
        <dbReference type="ARBA" id="ARBA00022989"/>
    </source>
</evidence>
<evidence type="ECO:0000256" key="12">
    <source>
        <dbReference type="SAM" id="Phobius"/>
    </source>
</evidence>
<keyword evidence="7" id="KW-0067">ATP-binding</keyword>
<comment type="function">
    <text evidence="11">Catalyzes the ATP-dependent dehydration of threonylcarbamoyladenosine at position 37 (t(6)A37) to form cyclic t(6)A37 (ct(6)A37) in tRNAs that read codons beginning with adenine.</text>
</comment>
<accession>A0A6A6DMP2</accession>
<dbReference type="InterPro" id="IPR045886">
    <property type="entry name" value="ThiF/MoeB/HesA"/>
</dbReference>
<evidence type="ECO:0000256" key="7">
    <source>
        <dbReference type="ARBA" id="ARBA00022840"/>
    </source>
</evidence>
<protein>
    <recommendedName>
        <fullName evidence="13">THIF-type NAD/FAD binding fold domain-containing protein</fullName>
    </recommendedName>
</protein>
<evidence type="ECO:0000256" key="6">
    <source>
        <dbReference type="ARBA" id="ARBA00022787"/>
    </source>
</evidence>
<dbReference type="GO" id="GO:0061504">
    <property type="term" value="P:cyclic threonylcarbamoyladenosine biosynthetic process"/>
    <property type="evidence" value="ECO:0007669"/>
    <property type="project" value="TreeGrafter"/>
</dbReference>
<evidence type="ECO:0000256" key="2">
    <source>
        <dbReference type="ARBA" id="ARBA00009919"/>
    </source>
</evidence>
<dbReference type="GO" id="GO:0005741">
    <property type="term" value="C:mitochondrial outer membrane"/>
    <property type="evidence" value="ECO:0007669"/>
    <property type="project" value="UniProtKB-SubCell"/>
</dbReference>
<keyword evidence="6" id="KW-1000">Mitochondrion outer membrane</keyword>
<keyword evidence="9" id="KW-0496">Mitochondrion</keyword>
<feature type="transmembrane region" description="Helical" evidence="12">
    <location>
        <begin position="12"/>
        <end position="34"/>
    </location>
</feature>
<keyword evidence="4 12" id="KW-0812">Transmembrane</keyword>
<evidence type="ECO:0000259" key="13">
    <source>
        <dbReference type="Pfam" id="PF00899"/>
    </source>
</evidence>
<keyword evidence="15" id="KW-1185">Reference proteome</keyword>
<dbReference type="EMBL" id="ML994656">
    <property type="protein sequence ID" value="KAF2180814.1"/>
    <property type="molecule type" value="Genomic_DNA"/>
</dbReference>
<evidence type="ECO:0000256" key="3">
    <source>
        <dbReference type="ARBA" id="ARBA00022598"/>
    </source>
</evidence>
<dbReference type="AlphaFoldDB" id="A0A6A6DMP2"/>
<dbReference type="PANTHER" id="PTHR43267">
    <property type="entry name" value="TRNA THREONYLCARBAMOYLADENOSINE DEHYDRATASE"/>
    <property type="match status" value="1"/>
</dbReference>
<comment type="similarity">
    <text evidence="2">Belongs to the HesA/MoeB/ThiF family.</text>
</comment>